<keyword evidence="10 15" id="KW-0238">DNA-binding</keyword>
<dbReference type="CDD" id="cd00186">
    <property type="entry name" value="TOP1Ac"/>
    <property type="match status" value="1"/>
</dbReference>
<dbReference type="Pfam" id="PF01751">
    <property type="entry name" value="Toprim"/>
    <property type="match status" value="1"/>
</dbReference>
<comment type="subcellular location">
    <subcellularLocation>
        <location evidence="1">Cytoplasm</location>
    </subcellularLocation>
</comment>
<comment type="function">
    <text evidence="15">Modifies the topological state of DNA by introducing positive supercoils in an ATP-dependent process, increasing the linking number in steps of +1. Binds to single-stranded DNA, transiently cleaves and then rejoins the ends, introducing a positive supercoil in the process. The scissile phosphodiester is attacked by the catalytic tyrosine of the enzyme, resulting in the formation of a DNA-(5'-phosphotyrosyl)-enzyme intermediate. Involved in rewinding DNA strands in regions of the chromosome that have opened up to allow replication, transcription, DNA repair and/or for DNA protection.</text>
</comment>
<dbReference type="CDD" id="cd17924">
    <property type="entry name" value="DDXDc_reverse_gyrase"/>
    <property type="match status" value="1"/>
</dbReference>
<dbReference type="PROSITE" id="PS50880">
    <property type="entry name" value="TOPRIM"/>
    <property type="match status" value="1"/>
</dbReference>
<keyword evidence="9 15" id="KW-0799">Topoisomerase</keyword>
<dbReference type="GO" id="GO:0016787">
    <property type="term" value="F:hydrolase activity"/>
    <property type="evidence" value="ECO:0007669"/>
    <property type="project" value="UniProtKB-KW"/>
</dbReference>
<dbReference type="EMBL" id="CP121689">
    <property type="protein sequence ID" value="WZL77033.1"/>
    <property type="molecule type" value="Genomic_DNA"/>
</dbReference>
<dbReference type="Gene3D" id="2.60.510.20">
    <property type="match status" value="1"/>
</dbReference>
<dbReference type="PROSITE" id="PS52036">
    <property type="entry name" value="ZF_RG_N"/>
    <property type="match status" value="1"/>
</dbReference>
<dbReference type="InterPro" id="IPR005736">
    <property type="entry name" value="Reverse_gyrase"/>
</dbReference>
<evidence type="ECO:0000259" key="16">
    <source>
        <dbReference type="PROSITE" id="PS50880"/>
    </source>
</evidence>
<dbReference type="NCBIfam" id="TIGR01054">
    <property type="entry name" value="rgy"/>
    <property type="match status" value="1"/>
</dbReference>
<dbReference type="InterPro" id="IPR003601">
    <property type="entry name" value="Topo_IA_2"/>
</dbReference>
<feature type="domain" description="RG N-terminal-type" evidence="18">
    <location>
        <begin position="1"/>
        <end position="44"/>
    </location>
</feature>
<evidence type="ECO:0000256" key="14">
    <source>
        <dbReference type="PROSITE-ProRule" id="PRU01380"/>
    </source>
</evidence>
<proteinExistence type="inferred from homology"/>
<keyword evidence="7 15" id="KW-0862">Zinc</keyword>
<dbReference type="SMART" id="SM00493">
    <property type="entry name" value="TOPRIM"/>
    <property type="match status" value="1"/>
</dbReference>
<keyword evidence="3" id="KW-0963">Cytoplasm</keyword>
<dbReference type="SUPFAM" id="SSF52540">
    <property type="entry name" value="P-loop containing nucleoside triphosphate hydrolases"/>
    <property type="match status" value="2"/>
</dbReference>
<dbReference type="RefSeq" id="WP_369019199.1">
    <property type="nucleotide sequence ID" value="NZ_CP121689.1"/>
</dbReference>
<gene>
    <name evidence="20" type="primary">rgy</name>
    <name evidence="20" type="ORF">QBE54_04745</name>
</gene>
<reference evidence="20 21" key="1">
    <citation type="submission" date="2023-03" db="EMBL/GenBank/DDBJ databases">
        <title>Novel Species.</title>
        <authorList>
            <person name="Ma S."/>
        </authorList>
    </citation>
    <scope>NUCLEOTIDE SEQUENCE [LARGE SCALE GENOMIC DNA]</scope>
    <source>
        <strain evidence="20 21">B11</strain>
    </source>
</reference>
<evidence type="ECO:0000256" key="15">
    <source>
        <dbReference type="RuleBase" id="RU004026"/>
    </source>
</evidence>
<dbReference type="SMART" id="SM00487">
    <property type="entry name" value="DEXDc"/>
    <property type="match status" value="1"/>
</dbReference>
<dbReference type="InterPro" id="IPR040569">
    <property type="entry name" value="Znf_Rg"/>
</dbReference>
<keyword evidence="20" id="KW-0378">Hydrolase</keyword>
<evidence type="ECO:0000256" key="12">
    <source>
        <dbReference type="ARBA" id="ARBA00043976"/>
    </source>
</evidence>
<evidence type="ECO:0000256" key="2">
    <source>
        <dbReference type="ARBA" id="ARBA00011245"/>
    </source>
</evidence>
<evidence type="ECO:0000259" key="18">
    <source>
        <dbReference type="PROSITE" id="PS52036"/>
    </source>
</evidence>
<dbReference type="InterPro" id="IPR013497">
    <property type="entry name" value="Topo_IA_cen"/>
</dbReference>
<accession>A0ABZ2YDI3</accession>
<evidence type="ECO:0000256" key="3">
    <source>
        <dbReference type="ARBA" id="ARBA00022490"/>
    </source>
</evidence>
<dbReference type="Pfam" id="PF01131">
    <property type="entry name" value="Topoisom_bac"/>
    <property type="match status" value="1"/>
</dbReference>
<dbReference type="InterPro" id="IPR006171">
    <property type="entry name" value="TOPRIM_dom"/>
</dbReference>
<dbReference type="PANTHER" id="PTHR43505">
    <property type="entry name" value="REVERSE GYRASE"/>
    <property type="match status" value="1"/>
</dbReference>
<dbReference type="PANTHER" id="PTHR43505:SF1">
    <property type="entry name" value="REVERSE GYRASE"/>
    <property type="match status" value="1"/>
</dbReference>
<evidence type="ECO:0000256" key="6">
    <source>
        <dbReference type="ARBA" id="ARBA00022771"/>
    </source>
</evidence>
<evidence type="ECO:0000259" key="19">
    <source>
        <dbReference type="PROSITE" id="PS52039"/>
    </source>
</evidence>
<dbReference type="Proteomes" id="UP001461341">
    <property type="component" value="Chromosome"/>
</dbReference>
<keyword evidence="6 14" id="KW-0863">Zinc-finger</keyword>
<dbReference type="PROSITE" id="PS52039">
    <property type="entry name" value="TOPO_IA_2"/>
    <property type="match status" value="1"/>
</dbReference>
<evidence type="ECO:0000256" key="5">
    <source>
        <dbReference type="ARBA" id="ARBA00022741"/>
    </source>
</evidence>
<protein>
    <recommendedName>
        <fullName evidence="15">Reverse gyrase</fullName>
    </recommendedName>
</protein>
<evidence type="ECO:0000256" key="13">
    <source>
        <dbReference type="ARBA" id="ARBA00049360"/>
    </source>
</evidence>
<feature type="domain" description="Helicase ATP-binding" evidence="17">
    <location>
        <begin position="66"/>
        <end position="244"/>
    </location>
</feature>
<evidence type="ECO:0000313" key="21">
    <source>
        <dbReference type="Proteomes" id="UP001461341"/>
    </source>
</evidence>
<organism evidence="20 21">
    <name type="scientific">Thermatribacter velox</name>
    <dbReference type="NCBI Taxonomy" id="3039681"/>
    <lineage>
        <taxon>Bacteria</taxon>
        <taxon>Pseudomonadati</taxon>
        <taxon>Atribacterota</taxon>
        <taxon>Atribacteria</taxon>
        <taxon>Atribacterales</taxon>
        <taxon>Thermatribacteraceae</taxon>
        <taxon>Thermatribacter</taxon>
    </lineage>
</organism>
<evidence type="ECO:0000256" key="9">
    <source>
        <dbReference type="ARBA" id="ARBA00023029"/>
    </source>
</evidence>
<dbReference type="InterPro" id="IPR027417">
    <property type="entry name" value="P-loop_NTPase"/>
</dbReference>
<dbReference type="InterPro" id="IPR013824">
    <property type="entry name" value="Topo_IA_cen_sub1"/>
</dbReference>
<dbReference type="InterPro" id="IPR001650">
    <property type="entry name" value="Helicase_C-like"/>
</dbReference>
<dbReference type="PRINTS" id="PR00417">
    <property type="entry name" value="PRTPISMRASEI"/>
</dbReference>
<feature type="domain" description="Toprim" evidence="16">
    <location>
        <begin position="524"/>
        <end position="679"/>
    </location>
</feature>
<comment type="subunit">
    <text evidence="2">Monomer.</text>
</comment>
<dbReference type="InterPro" id="IPR014001">
    <property type="entry name" value="Helicase_ATP-bd"/>
</dbReference>
<evidence type="ECO:0000256" key="1">
    <source>
        <dbReference type="ARBA" id="ARBA00004496"/>
    </source>
</evidence>
<dbReference type="InterPro" id="IPR023405">
    <property type="entry name" value="Topo_IA_core_domain"/>
</dbReference>
<dbReference type="Pfam" id="PF00271">
    <property type="entry name" value="Helicase_C"/>
    <property type="match status" value="1"/>
</dbReference>
<dbReference type="Gene3D" id="1.10.290.10">
    <property type="entry name" value="Topoisomerase I, domain 4"/>
    <property type="match status" value="1"/>
</dbReference>
<evidence type="ECO:0000256" key="4">
    <source>
        <dbReference type="ARBA" id="ARBA00022723"/>
    </source>
</evidence>
<comment type="similarity">
    <text evidence="12">In the N-terminal section; belongs to the DEAD box helicase family. DDVD subfamily.</text>
</comment>
<dbReference type="SMART" id="SM00436">
    <property type="entry name" value="TOP1Bc"/>
    <property type="match status" value="1"/>
</dbReference>
<evidence type="ECO:0000256" key="8">
    <source>
        <dbReference type="ARBA" id="ARBA00022840"/>
    </source>
</evidence>
<evidence type="ECO:0000256" key="11">
    <source>
        <dbReference type="ARBA" id="ARBA00023235"/>
    </source>
</evidence>
<comment type="catalytic activity">
    <reaction evidence="13 15">
        <text>ATP + H2O = ADP + phosphate + H(+)</text>
        <dbReference type="Rhea" id="RHEA:13065"/>
        <dbReference type="ChEBI" id="CHEBI:15377"/>
        <dbReference type="ChEBI" id="CHEBI:15378"/>
        <dbReference type="ChEBI" id="CHEBI:30616"/>
        <dbReference type="ChEBI" id="CHEBI:43474"/>
        <dbReference type="ChEBI" id="CHEBI:456216"/>
    </reaction>
</comment>
<dbReference type="InterPro" id="IPR011545">
    <property type="entry name" value="DEAD/DEAH_box_helicase_dom"/>
</dbReference>
<dbReference type="SMART" id="SM00437">
    <property type="entry name" value="TOP1Ac"/>
    <property type="match status" value="1"/>
</dbReference>
<sequence length="1073" mass="123223">MSIALVYKNLCPVCGGDLEWKEIESGNCNRLGTTFLSLEEDSFREFSDFFEERTGMQLKSLQRYFAKKLLSGLSFSAFAPTGYGKTLLGLVYSAYLAEKGKKCYLLFPTVLLANQSFERLKQLTKSSILFYQNKSPKEREKFLERLQEGNFDILLTTTAFLGRHFDSLSQLRFDFILVDDVDALLKASRNIERVLMLLGFSQQEIEEKKPDTSKKHGQLLVSTATSRPGPKARIFTNLLHFSVGSTHFNLRNIDDYAIYCDDQQEKLESLLCITKNLGYGGLIFANTEQEVEELATFLSKHLKCGVITSQTTRKELQKTIQEFEEGKKDLLLGVAAPYGILVRGLDYPLCFRYTLFWGAPFLKVSFGSIDDLSPGMLALLAFAFRGHPEIEKELPYLRKRENSREKVKMLIKKLLFDEHFTRTVKEVVIENNQLLIPNLPVYIQASGRTSRLFAGGVTYGISFVLEKETFFEAFLQRAMYYEINFKKLSACDVSKIDFLSIKKRLDESRARYASSKENKDWIYPLFFVVESPTKAKQIARFFGHPSMFSLGEQPFYEVATGEHLLVITASLGHLVDLVEEGGYHGVTIDNGKFIPYYGSIKKCTKGDQFVAYKTCPRCGEPPAFDSHQRISNLVKVSRLAENLIIATDPDTEGEKIAYDVASLTAIARRARRAEFHEVTKKAVLQALMSPRNINHNLVKAQLVRRIEDRWIGFEISSILRERFNGTNLSAGRAQTPLLQWIVENYRKHQEKVRFYYLEIEGRRITLGTEEDLKIEMNNGDRVTLFIEKIAESQEVKLPPPPYTTDTLLDEANRLFKLSSKEIMRTLQKLFENGFITYHRTDSTRVSDAGLEIARLYLKEHFAGRKWQEKAEGAHECIRPTRAIDWKTLRELIEEGVIRTSDVISYRDFKVYDLVFKRFMASQCPPVRLLTLRYSLNFRGSGLTKEITRVVSVDGKAFELYPQIVSVEKPLPEGLQEATISVKRVPKVPLLTQADLVRLMKERRIGRPSTYSFLINRLFERGYVVEKNFRLIPTQKGQRVADYLAQEFSEFLSEERSRLLEELMDQVEKGVNYK</sequence>
<dbReference type="GO" id="GO:0003678">
    <property type="term" value="F:DNA helicase activity"/>
    <property type="evidence" value="ECO:0007669"/>
    <property type="project" value="UniProtKB-EC"/>
</dbReference>
<dbReference type="InterPro" id="IPR013826">
    <property type="entry name" value="Topo_IA_cen_sub3"/>
</dbReference>
<dbReference type="SUPFAM" id="SSF56712">
    <property type="entry name" value="Prokaryotic type I DNA topoisomerase"/>
    <property type="match status" value="1"/>
</dbReference>
<dbReference type="PROSITE" id="PS51192">
    <property type="entry name" value="HELICASE_ATP_BIND_1"/>
    <property type="match status" value="1"/>
</dbReference>
<dbReference type="Gene3D" id="3.40.50.300">
    <property type="entry name" value="P-loop containing nucleotide triphosphate hydrolases"/>
    <property type="match status" value="3"/>
</dbReference>
<dbReference type="Gene3D" id="3.40.50.140">
    <property type="match status" value="1"/>
</dbReference>
<keyword evidence="4 15" id="KW-0479">Metal-binding</keyword>
<keyword evidence="21" id="KW-1185">Reference proteome</keyword>
<keyword evidence="5 15" id="KW-0547">Nucleotide-binding</keyword>
<dbReference type="Gene3D" id="1.10.460.10">
    <property type="entry name" value="Topoisomerase I, domain 2"/>
    <property type="match status" value="1"/>
</dbReference>
<keyword evidence="11 15" id="KW-0413">Isomerase</keyword>
<name>A0ABZ2YDI3_9BACT</name>
<evidence type="ECO:0000313" key="20">
    <source>
        <dbReference type="EMBL" id="WZL77033.1"/>
    </source>
</evidence>
<keyword evidence="8 15" id="KW-0067">ATP-binding</keyword>
<evidence type="ECO:0000256" key="7">
    <source>
        <dbReference type="ARBA" id="ARBA00022833"/>
    </source>
</evidence>
<dbReference type="InterPro" id="IPR003602">
    <property type="entry name" value="Topo_IA_DNA-bd_dom"/>
</dbReference>
<dbReference type="GO" id="GO:0003918">
    <property type="term" value="F:DNA topoisomerase type II (double strand cut, ATP-hydrolyzing) activity"/>
    <property type="evidence" value="ECO:0007669"/>
    <property type="project" value="UniProtKB-EC"/>
</dbReference>
<dbReference type="Pfam" id="PF00270">
    <property type="entry name" value="DEAD"/>
    <property type="match status" value="1"/>
</dbReference>
<evidence type="ECO:0000256" key="10">
    <source>
        <dbReference type="ARBA" id="ARBA00023125"/>
    </source>
</evidence>
<evidence type="ECO:0000259" key="17">
    <source>
        <dbReference type="PROSITE" id="PS51192"/>
    </source>
</evidence>
<feature type="domain" description="Topo IA-type catalytic" evidence="19">
    <location>
        <begin position="694"/>
        <end position="1073"/>
    </location>
</feature>